<dbReference type="GO" id="GO:0016829">
    <property type="term" value="F:lyase activity"/>
    <property type="evidence" value="ECO:0007669"/>
    <property type="project" value="UniProtKB-KW"/>
</dbReference>
<proteinExistence type="predicted"/>
<organism evidence="1 2">
    <name type="scientific">Trifolium medium</name>
    <dbReference type="NCBI Taxonomy" id="97028"/>
    <lineage>
        <taxon>Eukaryota</taxon>
        <taxon>Viridiplantae</taxon>
        <taxon>Streptophyta</taxon>
        <taxon>Embryophyta</taxon>
        <taxon>Tracheophyta</taxon>
        <taxon>Spermatophyta</taxon>
        <taxon>Magnoliopsida</taxon>
        <taxon>eudicotyledons</taxon>
        <taxon>Gunneridae</taxon>
        <taxon>Pentapetalae</taxon>
        <taxon>rosids</taxon>
        <taxon>fabids</taxon>
        <taxon>Fabales</taxon>
        <taxon>Fabaceae</taxon>
        <taxon>Papilionoideae</taxon>
        <taxon>50 kb inversion clade</taxon>
        <taxon>NPAAA clade</taxon>
        <taxon>Hologalegina</taxon>
        <taxon>IRL clade</taxon>
        <taxon>Trifolieae</taxon>
        <taxon>Trifolium</taxon>
    </lineage>
</organism>
<reference evidence="1 2" key="1">
    <citation type="journal article" date="2018" name="Front. Plant Sci.">
        <title>Red Clover (Trifolium pratense) and Zigzag Clover (T. medium) - A Picture of Genomic Similarities and Differences.</title>
        <authorList>
            <person name="Dluhosova J."/>
            <person name="Istvanek J."/>
            <person name="Nedelnik J."/>
            <person name="Repkova J."/>
        </authorList>
    </citation>
    <scope>NUCLEOTIDE SEQUENCE [LARGE SCALE GENOMIC DNA]</scope>
    <source>
        <strain evidence="2">cv. 10/8</strain>
        <tissue evidence="1">Leaf</tissue>
    </source>
</reference>
<protein>
    <submittedName>
        <fullName evidence="1">Lactoylglutathione lyase</fullName>
    </submittedName>
</protein>
<feature type="non-terminal residue" evidence="1">
    <location>
        <position position="1"/>
    </location>
</feature>
<accession>A0A392SUR0</accession>
<evidence type="ECO:0000313" key="1">
    <source>
        <dbReference type="EMBL" id="MCI52389.1"/>
    </source>
</evidence>
<comment type="caution">
    <text evidence="1">The sequence shown here is derived from an EMBL/GenBank/DDBJ whole genome shotgun (WGS) entry which is preliminary data.</text>
</comment>
<sequence>SAEVVDLVTQELGGKITLQPGPLPGFNN</sequence>
<keyword evidence="1" id="KW-0456">Lyase</keyword>
<dbReference type="EMBL" id="LXQA010446539">
    <property type="protein sequence ID" value="MCI52389.1"/>
    <property type="molecule type" value="Genomic_DNA"/>
</dbReference>
<dbReference type="Proteomes" id="UP000265520">
    <property type="component" value="Unassembled WGS sequence"/>
</dbReference>
<evidence type="ECO:0000313" key="2">
    <source>
        <dbReference type="Proteomes" id="UP000265520"/>
    </source>
</evidence>
<dbReference type="AlphaFoldDB" id="A0A392SUR0"/>
<name>A0A392SUR0_9FABA</name>
<keyword evidence="2" id="KW-1185">Reference proteome</keyword>